<comment type="caution">
    <text evidence="6">The sequence shown here is derived from an EMBL/GenBank/DDBJ whole genome shotgun (WGS) entry which is preliminary data.</text>
</comment>
<evidence type="ECO:0000313" key="6">
    <source>
        <dbReference type="EMBL" id="KAL3083901.1"/>
    </source>
</evidence>
<dbReference type="SUPFAM" id="SSF54791">
    <property type="entry name" value="Eukaryotic type KH-domain (KH-domain type I)"/>
    <property type="match status" value="2"/>
</dbReference>
<evidence type="ECO:0000313" key="7">
    <source>
        <dbReference type="Proteomes" id="UP001620626"/>
    </source>
</evidence>
<dbReference type="SMART" id="SM00322">
    <property type="entry name" value="KH"/>
    <property type="match status" value="2"/>
</dbReference>
<accession>A0ABD2IX53</accession>
<keyword evidence="3" id="KW-0175">Coiled coil</keyword>
<keyword evidence="1" id="KW-0677">Repeat</keyword>
<dbReference type="PANTHER" id="PTHR10288">
    <property type="entry name" value="KH DOMAIN CONTAINING RNA BINDING PROTEIN"/>
    <property type="match status" value="1"/>
</dbReference>
<dbReference type="EMBL" id="JBICBT010001088">
    <property type="protein sequence ID" value="KAL3083901.1"/>
    <property type="molecule type" value="Genomic_DNA"/>
</dbReference>
<feature type="region of interest" description="Disordered" evidence="4">
    <location>
        <begin position="413"/>
        <end position="475"/>
    </location>
</feature>
<organism evidence="6 7">
    <name type="scientific">Heterodera trifolii</name>
    <dbReference type="NCBI Taxonomy" id="157864"/>
    <lineage>
        <taxon>Eukaryota</taxon>
        <taxon>Metazoa</taxon>
        <taxon>Ecdysozoa</taxon>
        <taxon>Nematoda</taxon>
        <taxon>Chromadorea</taxon>
        <taxon>Rhabditida</taxon>
        <taxon>Tylenchina</taxon>
        <taxon>Tylenchomorpha</taxon>
        <taxon>Tylenchoidea</taxon>
        <taxon>Heteroderidae</taxon>
        <taxon>Heteroderinae</taxon>
        <taxon>Heterodera</taxon>
    </lineage>
</organism>
<keyword evidence="7" id="KW-1185">Reference proteome</keyword>
<evidence type="ECO:0000256" key="2">
    <source>
        <dbReference type="PROSITE-ProRule" id="PRU00117"/>
    </source>
</evidence>
<dbReference type="GO" id="GO:0003723">
    <property type="term" value="F:RNA binding"/>
    <property type="evidence" value="ECO:0007669"/>
    <property type="project" value="UniProtKB-UniRule"/>
</dbReference>
<dbReference type="AlphaFoldDB" id="A0ABD2IX53"/>
<feature type="domain" description="K Homology" evidence="5">
    <location>
        <begin position="270"/>
        <end position="343"/>
    </location>
</feature>
<evidence type="ECO:0000259" key="5">
    <source>
        <dbReference type="SMART" id="SM00322"/>
    </source>
</evidence>
<dbReference type="Pfam" id="PF00013">
    <property type="entry name" value="KH_1"/>
    <property type="match status" value="2"/>
</dbReference>
<evidence type="ECO:0000256" key="3">
    <source>
        <dbReference type="SAM" id="Coils"/>
    </source>
</evidence>
<feature type="domain" description="K Homology" evidence="5">
    <location>
        <begin position="78"/>
        <end position="149"/>
    </location>
</feature>
<feature type="compositionally biased region" description="Gly residues" evidence="4">
    <location>
        <begin position="461"/>
        <end position="471"/>
    </location>
</feature>
<evidence type="ECO:0000256" key="4">
    <source>
        <dbReference type="SAM" id="MobiDB-lite"/>
    </source>
</evidence>
<dbReference type="InterPro" id="IPR004088">
    <property type="entry name" value="KH_dom_type_1"/>
</dbReference>
<feature type="region of interest" description="Disordered" evidence="4">
    <location>
        <begin position="507"/>
        <end position="554"/>
    </location>
</feature>
<sequence length="641" mass="72459">MTTESLVIPKDIANKIIDELDQNSFERWKRKGCVLEIKQRNNVRLFLNGTSTENETLLTNEIFPLFKQAREALGSDTFIFTLGLLIPNPKCGYVIGKEGKTVQKIQDDFGVEIFIDNGKREPVPEGFARLFIRSSDIDSMRWARAEIRRLEARSLEFNPYAMPRDNKKRSSDGKWMTQNERIKLPPFGHFTSEQQMHFREIQKSSAINWVFDELLNLTEAGDGRFVTLEGDAELVLSAKKRLAKLITEIEDSHLHSSSVRLANSPTTGRTLYRTVVKVPSPAWRLVIGGGGKTIKGLKERFGVSMRFLGDNFVSYPHFRSLSIFGHDQMNVHSAREHIEREFVAKNDEYLGQNTSQAKAKERRKFLSTTDDPNNNIDLIDTNAFGHKTAIGGWESDEESWAVDEEAHVCSDFTMNEQKTDETVSNSEEELQKWDDEDKEEDKEEEEEQRDEKKTKSNIFGGERGQNGGGDGNTVKELGKEAESVKNEDSGIVGDGEEDELFLLIEGKGMQKDGDHDDDEVGGRSRSAEHQQQNSAEFGTGEITKRRTTSLSDGIGNSYVSAASSADFYADETVQQLIFQPLDRNALACQLERAKATLLGDEHLSRELARTQALLRARERECEQLRLENQRLKLQLSSSTVA</sequence>
<keyword evidence="2" id="KW-0694">RNA-binding</keyword>
<protein>
    <recommendedName>
        <fullName evidence="5">K Homology domain-containing protein</fullName>
    </recommendedName>
</protein>
<dbReference type="CDD" id="cd00105">
    <property type="entry name" value="KH-I"/>
    <property type="match status" value="1"/>
</dbReference>
<dbReference type="InterPro" id="IPR036612">
    <property type="entry name" value="KH_dom_type_1_sf"/>
</dbReference>
<dbReference type="Gene3D" id="3.30.1370.10">
    <property type="entry name" value="K Homology domain, type 1"/>
    <property type="match status" value="1"/>
</dbReference>
<feature type="coiled-coil region" evidence="3">
    <location>
        <begin position="607"/>
        <end position="634"/>
    </location>
</feature>
<proteinExistence type="predicted"/>
<reference evidence="6 7" key="1">
    <citation type="submission" date="2024-10" db="EMBL/GenBank/DDBJ databases">
        <authorList>
            <person name="Kim D."/>
        </authorList>
    </citation>
    <scope>NUCLEOTIDE SEQUENCE [LARGE SCALE GENOMIC DNA]</scope>
    <source>
        <strain evidence="6">BH-2024</strain>
    </source>
</reference>
<feature type="compositionally biased region" description="Acidic residues" evidence="4">
    <location>
        <begin position="436"/>
        <end position="448"/>
    </location>
</feature>
<dbReference type="PROSITE" id="PS50084">
    <property type="entry name" value="KH_TYPE_1"/>
    <property type="match status" value="2"/>
</dbReference>
<evidence type="ECO:0000256" key="1">
    <source>
        <dbReference type="ARBA" id="ARBA00022737"/>
    </source>
</evidence>
<dbReference type="Gene3D" id="3.30.310.210">
    <property type="match status" value="1"/>
</dbReference>
<dbReference type="InterPro" id="IPR004087">
    <property type="entry name" value="KH_dom"/>
</dbReference>
<gene>
    <name evidence="6" type="ORF">niasHT_036472</name>
</gene>
<dbReference type="Proteomes" id="UP001620626">
    <property type="component" value="Unassembled WGS sequence"/>
</dbReference>
<name>A0ABD2IX53_9BILA</name>
<feature type="compositionally biased region" description="Basic and acidic residues" evidence="4">
    <location>
        <begin position="508"/>
        <end position="528"/>
    </location>
</feature>